<dbReference type="AlphaFoldDB" id="A0A955IW89"/>
<proteinExistence type="predicted"/>
<protein>
    <recommendedName>
        <fullName evidence="3">SHOCT domain-containing protein</fullName>
    </recommendedName>
</protein>
<reference evidence="1" key="1">
    <citation type="submission" date="2020-04" db="EMBL/GenBank/DDBJ databases">
        <authorList>
            <person name="Zhang T."/>
        </authorList>
    </citation>
    <scope>NUCLEOTIDE SEQUENCE</scope>
    <source>
        <strain evidence="1">HKST-UBA80</strain>
    </source>
</reference>
<organism evidence="1 2">
    <name type="scientific">candidate division WWE3 bacterium</name>
    <dbReference type="NCBI Taxonomy" id="2053526"/>
    <lineage>
        <taxon>Bacteria</taxon>
        <taxon>Katanobacteria</taxon>
    </lineage>
</organism>
<reference evidence="1" key="2">
    <citation type="journal article" date="2021" name="Microbiome">
        <title>Successional dynamics and alternative stable states in a saline activated sludge microbial community over 9 years.</title>
        <authorList>
            <person name="Wang Y."/>
            <person name="Ye J."/>
            <person name="Ju F."/>
            <person name="Liu L."/>
            <person name="Boyd J.A."/>
            <person name="Deng Y."/>
            <person name="Parks D.H."/>
            <person name="Jiang X."/>
            <person name="Yin X."/>
            <person name="Woodcroft B.J."/>
            <person name="Tyson G.W."/>
            <person name="Hugenholtz P."/>
            <person name="Polz M.F."/>
            <person name="Zhang T."/>
        </authorList>
    </citation>
    <scope>NUCLEOTIDE SEQUENCE</scope>
    <source>
        <strain evidence="1">HKST-UBA80</strain>
    </source>
</reference>
<evidence type="ECO:0008006" key="3">
    <source>
        <dbReference type="Google" id="ProtNLM"/>
    </source>
</evidence>
<comment type="caution">
    <text evidence="1">The sequence shown here is derived from an EMBL/GenBank/DDBJ whole genome shotgun (WGS) entry which is preliminary data.</text>
</comment>
<gene>
    <name evidence="1" type="ORF">KDA10_02765</name>
</gene>
<accession>A0A955IW89</accession>
<name>A0A955IW89_UNCKA</name>
<evidence type="ECO:0000313" key="1">
    <source>
        <dbReference type="EMBL" id="MCA9302254.1"/>
    </source>
</evidence>
<dbReference type="EMBL" id="JAGQNY010000009">
    <property type="protein sequence ID" value="MCA9302254.1"/>
    <property type="molecule type" value="Genomic_DNA"/>
</dbReference>
<sequence length="149" mass="17368">MPTLLLKLGGNKYVNHTMFRPHLYIYDDYIIYKKRSKFVKLEEITVSYNHIVQVYLHQGIVFATIEIMNSGADNVKVKGVWKKTAKKAKKIIDKKIHHVHHIPTETFGLKSTGVAKMEKSIARLNELLESGRISQREYNKKRSELLKQM</sequence>
<evidence type="ECO:0000313" key="2">
    <source>
        <dbReference type="Proteomes" id="UP000714817"/>
    </source>
</evidence>
<dbReference type="Proteomes" id="UP000714817">
    <property type="component" value="Unassembled WGS sequence"/>
</dbReference>